<name>A0A9N9EFG0_9GLOM</name>
<sequence>LETSKVGQPVTYFISGAGSKTHGGCEGFDWGKPVGALGFLHTIINEDEMYYEFVDSSTFEPKVVYQGKVLPK</sequence>
<feature type="non-terminal residue" evidence="1">
    <location>
        <position position="1"/>
    </location>
</feature>
<evidence type="ECO:0000313" key="2">
    <source>
        <dbReference type="Proteomes" id="UP000789570"/>
    </source>
</evidence>
<reference evidence="1" key="1">
    <citation type="submission" date="2021-06" db="EMBL/GenBank/DDBJ databases">
        <authorList>
            <person name="Kallberg Y."/>
            <person name="Tangrot J."/>
            <person name="Rosling A."/>
        </authorList>
    </citation>
    <scope>NUCLEOTIDE SEQUENCE</scope>
    <source>
        <strain evidence="1">UK204</strain>
    </source>
</reference>
<proteinExistence type="predicted"/>
<keyword evidence="2" id="KW-1185">Reference proteome</keyword>
<evidence type="ECO:0000313" key="1">
    <source>
        <dbReference type="EMBL" id="CAG8671840.1"/>
    </source>
</evidence>
<gene>
    <name evidence="1" type="ORF">FCALED_LOCUS12061</name>
</gene>
<dbReference type="OrthoDB" id="411211at2759"/>
<dbReference type="Proteomes" id="UP000789570">
    <property type="component" value="Unassembled WGS sequence"/>
</dbReference>
<dbReference type="EMBL" id="CAJVPQ010005544">
    <property type="protein sequence ID" value="CAG8671840.1"/>
    <property type="molecule type" value="Genomic_DNA"/>
</dbReference>
<comment type="caution">
    <text evidence="1">The sequence shown here is derived from an EMBL/GenBank/DDBJ whole genome shotgun (WGS) entry which is preliminary data.</text>
</comment>
<accession>A0A9N9EFG0</accession>
<protein>
    <submittedName>
        <fullName evidence="1">11483_t:CDS:1</fullName>
    </submittedName>
</protein>
<dbReference type="AlphaFoldDB" id="A0A9N9EFG0"/>
<organism evidence="1 2">
    <name type="scientific">Funneliformis caledonium</name>
    <dbReference type="NCBI Taxonomy" id="1117310"/>
    <lineage>
        <taxon>Eukaryota</taxon>
        <taxon>Fungi</taxon>
        <taxon>Fungi incertae sedis</taxon>
        <taxon>Mucoromycota</taxon>
        <taxon>Glomeromycotina</taxon>
        <taxon>Glomeromycetes</taxon>
        <taxon>Glomerales</taxon>
        <taxon>Glomeraceae</taxon>
        <taxon>Funneliformis</taxon>
    </lineage>
</organism>